<organism evidence="11 12">
    <name type="scientific">Elysia marginata</name>
    <dbReference type="NCBI Taxonomy" id="1093978"/>
    <lineage>
        <taxon>Eukaryota</taxon>
        <taxon>Metazoa</taxon>
        <taxon>Spiralia</taxon>
        <taxon>Lophotrochozoa</taxon>
        <taxon>Mollusca</taxon>
        <taxon>Gastropoda</taxon>
        <taxon>Heterobranchia</taxon>
        <taxon>Euthyneura</taxon>
        <taxon>Panpulmonata</taxon>
        <taxon>Sacoglossa</taxon>
        <taxon>Placobranchoidea</taxon>
        <taxon>Plakobranchidae</taxon>
        <taxon>Elysia</taxon>
    </lineage>
</organism>
<comment type="subcellular location">
    <subcellularLocation>
        <location evidence="2">Nucleus</location>
    </subcellularLocation>
</comment>
<evidence type="ECO:0000256" key="3">
    <source>
        <dbReference type="ARBA" id="ARBA00007879"/>
    </source>
</evidence>
<evidence type="ECO:0000256" key="4">
    <source>
        <dbReference type="ARBA" id="ARBA00022723"/>
    </source>
</evidence>
<evidence type="ECO:0000256" key="1">
    <source>
        <dbReference type="ARBA" id="ARBA00001954"/>
    </source>
</evidence>
<evidence type="ECO:0000256" key="7">
    <source>
        <dbReference type="ARBA" id="ARBA00023004"/>
    </source>
</evidence>
<keyword evidence="12" id="KW-1185">Reference proteome</keyword>
<sequence>MNSNLDTDICKYLVSKDGPPSLYYIPDFIDREQEDFLLNKVYSAPKPKWTQLAHRRLQNWGGLPHPKGMVAETLPQWLQVYTDKLTQLSLFEGNGPNHVLVNEYLPGQGIMPHEDGPLFYPVVSTISLGSHTVLDFYYHQDNIEQNTQGVNTSVTSEQNQHHREDKNRITDNNKEDEPEQSDHHKENPTANSFENRHFLSMLLERRSLVLVCKDMYTQHLHGIAEQTHDTITNKILNLQSLARPVSIGETLQRQTRVSLTIRHVPRTVKAKFLFGRR</sequence>
<protein>
    <submittedName>
        <fullName evidence="11">Alpha-ketoglutarate-dependent dioxygenase alkB homolog 6</fullName>
    </submittedName>
</protein>
<reference evidence="11 12" key="1">
    <citation type="journal article" date="2021" name="Elife">
        <title>Chloroplast acquisition without the gene transfer in kleptoplastic sea slugs, Plakobranchus ocellatus.</title>
        <authorList>
            <person name="Maeda T."/>
            <person name="Takahashi S."/>
            <person name="Yoshida T."/>
            <person name="Shimamura S."/>
            <person name="Takaki Y."/>
            <person name="Nagai Y."/>
            <person name="Toyoda A."/>
            <person name="Suzuki Y."/>
            <person name="Arimoto A."/>
            <person name="Ishii H."/>
            <person name="Satoh N."/>
            <person name="Nishiyama T."/>
            <person name="Hasebe M."/>
            <person name="Maruyama T."/>
            <person name="Minagawa J."/>
            <person name="Obokata J."/>
            <person name="Shigenobu S."/>
        </authorList>
    </citation>
    <scope>NUCLEOTIDE SEQUENCE [LARGE SCALE GENOMIC DNA]</scope>
</reference>
<evidence type="ECO:0000256" key="5">
    <source>
        <dbReference type="ARBA" id="ARBA00022964"/>
    </source>
</evidence>
<evidence type="ECO:0000256" key="2">
    <source>
        <dbReference type="ARBA" id="ARBA00004123"/>
    </source>
</evidence>
<evidence type="ECO:0000256" key="9">
    <source>
        <dbReference type="SAM" id="MobiDB-lite"/>
    </source>
</evidence>
<dbReference type="GO" id="GO:0046872">
    <property type="term" value="F:metal ion binding"/>
    <property type="evidence" value="ECO:0007669"/>
    <property type="project" value="UniProtKB-KW"/>
</dbReference>
<dbReference type="InterPro" id="IPR005123">
    <property type="entry name" value="Oxoglu/Fe-dep_dioxygenase_dom"/>
</dbReference>
<name>A0AAV4J2U0_9GAST</name>
<dbReference type="GO" id="GO:0051213">
    <property type="term" value="F:dioxygenase activity"/>
    <property type="evidence" value="ECO:0007669"/>
    <property type="project" value="UniProtKB-KW"/>
</dbReference>
<comment type="cofactor">
    <cofactor evidence="1">
        <name>Fe(2+)</name>
        <dbReference type="ChEBI" id="CHEBI:29033"/>
    </cofactor>
</comment>
<dbReference type="PANTHER" id="PTHR46030:SF1">
    <property type="entry name" value="ALPHA-KETOGLUTARATE-DEPENDENT DIOXYGENASE ALKB HOMOLOG 6"/>
    <property type="match status" value="1"/>
</dbReference>
<dbReference type="PROSITE" id="PS51471">
    <property type="entry name" value="FE2OG_OXY"/>
    <property type="match status" value="1"/>
</dbReference>
<keyword evidence="4" id="KW-0479">Metal-binding</keyword>
<keyword evidence="6" id="KW-0560">Oxidoreductase</keyword>
<dbReference type="PANTHER" id="PTHR46030">
    <property type="entry name" value="ALPHA-KETOGLUTARATE-DEPENDENT DIOXYGENASE ALKB HOMOLOG 6"/>
    <property type="match status" value="1"/>
</dbReference>
<dbReference type="SUPFAM" id="SSF51197">
    <property type="entry name" value="Clavaminate synthase-like"/>
    <property type="match status" value="1"/>
</dbReference>
<dbReference type="Pfam" id="PF13532">
    <property type="entry name" value="2OG-FeII_Oxy_2"/>
    <property type="match status" value="1"/>
</dbReference>
<dbReference type="EMBL" id="BMAT01002889">
    <property type="protein sequence ID" value="GFS16258.1"/>
    <property type="molecule type" value="Genomic_DNA"/>
</dbReference>
<dbReference type="InterPro" id="IPR027450">
    <property type="entry name" value="AlkB-like"/>
</dbReference>
<dbReference type="InterPro" id="IPR037151">
    <property type="entry name" value="AlkB-like_sf"/>
</dbReference>
<keyword evidence="7" id="KW-0408">Iron</keyword>
<dbReference type="Proteomes" id="UP000762676">
    <property type="component" value="Unassembled WGS sequence"/>
</dbReference>
<keyword evidence="5 11" id="KW-0223">Dioxygenase</keyword>
<evidence type="ECO:0000256" key="8">
    <source>
        <dbReference type="ARBA" id="ARBA00023242"/>
    </source>
</evidence>
<evidence type="ECO:0000313" key="12">
    <source>
        <dbReference type="Proteomes" id="UP000762676"/>
    </source>
</evidence>
<dbReference type="AlphaFoldDB" id="A0AAV4J2U0"/>
<accession>A0AAV4J2U0</accession>
<keyword evidence="8" id="KW-0539">Nucleus</keyword>
<proteinExistence type="inferred from homology"/>
<evidence type="ECO:0000259" key="10">
    <source>
        <dbReference type="PROSITE" id="PS51471"/>
    </source>
</evidence>
<feature type="region of interest" description="Disordered" evidence="9">
    <location>
        <begin position="151"/>
        <end position="192"/>
    </location>
</feature>
<gene>
    <name evidence="11" type="ORF">ElyMa_001468200</name>
</gene>
<dbReference type="InterPro" id="IPR032862">
    <property type="entry name" value="ALKBH6"/>
</dbReference>
<dbReference type="GO" id="GO:0005634">
    <property type="term" value="C:nucleus"/>
    <property type="evidence" value="ECO:0007669"/>
    <property type="project" value="UniProtKB-SubCell"/>
</dbReference>
<dbReference type="Gene3D" id="2.60.120.590">
    <property type="entry name" value="Alpha-ketoglutarate-dependent dioxygenase AlkB-like"/>
    <property type="match status" value="1"/>
</dbReference>
<feature type="domain" description="Fe2OG dioxygenase" evidence="10">
    <location>
        <begin position="95"/>
        <end position="265"/>
    </location>
</feature>
<evidence type="ECO:0000313" key="11">
    <source>
        <dbReference type="EMBL" id="GFS16258.1"/>
    </source>
</evidence>
<feature type="compositionally biased region" description="Basic and acidic residues" evidence="9">
    <location>
        <begin position="159"/>
        <end position="187"/>
    </location>
</feature>
<evidence type="ECO:0000256" key="6">
    <source>
        <dbReference type="ARBA" id="ARBA00023002"/>
    </source>
</evidence>
<comment type="similarity">
    <text evidence="3">Belongs to the alkB family.</text>
</comment>
<comment type="caution">
    <text evidence="11">The sequence shown here is derived from an EMBL/GenBank/DDBJ whole genome shotgun (WGS) entry which is preliminary data.</text>
</comment>